<accession>A0A2Z4U8E2</accession>
<evidence type="ECO:0000313" key="4">
    <source>
        <dbReference type="EMBL" id="AWY97268.1"/>
    </source>
</evidence>
<dbReference type="OrthoDB" id="9812993at2"/>
<sequence>MNTVVTSREAILAVSRKLIQTQGWGAVNIRAVARDCNISIGSVYNYFSSKTDLISAVVESVWCDIFHFPGGQGQFENFTDCIQWVFESMKRGDEKYPGFFNLHSMSFMGEEKTQGQQLMAQSWKHIQEGLFMVLKQDQKVRSGVFDESFTREKFVELIFSLIIAALLQQNYDCSGILGMVCRVLY</sequence>
<dbReference type="Proteomes" id="UP000250003">
    <property type="component" value="Chromosome"/>
</dbReference>
<organism evidence="4 5">
    <name type="scientific">Blautia argi</name>
    <dbReference type="NCBI Taxonomy" id="1912897"/>
    <lineage>
        <taxon>Bacteria</taxon>
        <taxon>Bacillati</taxon>
        <taxon>Bacillota</taxon>
        <taxon>Clostridia</taxon>
        <taxon>Lachnospirales</taxon>
        <taxon>Lachnospiraceae</taxon>
        <taxon>Blautia</taxon>
    </lineage>
</organism>
<dbReference type="SUPFAM" id="SSF46689">
    <property type="entry name" value="Homeodomain-like"/>
    <property type="match status" value="1"/>
</dbReference>
<name>A0A2Z4U8E2_9FIRM</name>
<dbReference type="PANTHER" id="PTHR43479:SF11">
    <property type="entry name" value="ACREF_ENVCD OPERON REPRESSOR-RELATED"/>
    <property type="match status" value="1"/>
</dbReference>
<dbReference type="InterPro" id="IPR050624">
    <property type="entry name" value="HTH-type_Tx_Regulator"/>
</dbReference>
<feature type="domain" description="HTH tetR-type" evidence="3">
    <location>
        <begin position="5"/>
        <end position="65"/>
    </location>
</feature>
<dbReference type="KEGG" id="blau:DQQ01_02865"/>
<dbReference type="PANTHER" id="PTHR43479">
    <property type="entry name" value="ACREF/ENVCD OPERON REPRESSOR-RELATED"/>
    <property type="match status" value="1"/>
</dbReference>
<dbReference type="InterPro" id="IPR009057">
    <property type="entry name" value="Homeodomain-like_sf"/>
</dbReference>
<dbReference type="Pfam" id="PF00440">
    <property type="entry name" value="TetR_N"/>
    <property type="match status" value="1"/>
</dbReference>
<keyword evidence="5" id="KW-1185">Reference proteome</keyword>
<dbReference type="GO" id="GO:0003677">
    <property type="term" value="F:DNA binding"/>
    <property type="evidence" value="ECO:0007669"/>
    <property type="project" value="UniProtKB-UniRule"/>
</dbReference>
<dbReference type="PRINTS" id="PR00455">
    <property type="entry name" value="HTHTETR"/>
</dbReference>
<evidence type="ECO:0000256" key="2">
    <source>
        <dbReference type="PROSITE-ProRule" id="PRU00335"/>
    </source>
</evidence>
<gene>
    <name evidence="4" type="ORF">DQQ01_02865</name>
</gene>
<evidence type="ECO:0000259" key="3">
    <source>
        <dbReference type="PROSITE" id="PS50977"/>
    </source>
</evidence>
<evidence type="ECO:0000256" key="1">
    <source>
        <dbReference type="ARBA" id="ARBA00023125"/>
    </source>
</evidence>
<protein>
    <submittedName>
        <fullName evidence="4">TetR/AcrR family transcriptional regulator</fullName>
    </submittedName>
</protein>
<keyword evidence="1 2" id="KW-0238">DNA-binding</keyword>
<feature type="DNA-binding region" description="H-T-H motif" evidence="2">
    <location>
        <begin position="28"/>
        <end position="47"/>
    </location>
</feature>
<dbReference type="AlphaFoldDB" id="A0A2Z4U8E2"/>
<dbReference type="PROSITE" id="PS50977">
    <property type="entry name" value="HTH_TETR_2"/>
    <property type="match status" value="1"/>
</dbReference>
<proteinExistence type="predicted"/>
<dbReference type="EMBL" id="CP030280">
    <property type="protein sequence ID" value="AWY97268.1"/>
    <property type="molecule type" value="Genomic_DNA"/>
</dbReference>
<dbReference type="RefSeq" id="WP_111918249.1">
    <property type="nucleotide sequence ID" value="NZ_CAUWHR010000019.1"/>
</dbReference>
<dbReference type="Gene3D" id="1.10.357.10">
    <property type="entry name" value="Tetracycline Repressor, domain 2"/>
    <property type="match status" value="1"/>
</dbReference>
<reference evidence="5" key="1">
    <citation type="submission" date="2018-06" db="EMBL/GenBank/DDBJ databases">
        <title>Description of Blautia argi sp. nov., a new anaerobic isolated from dog feces.</title>
        <authorList>
            <person name="Chang Y.-H."/>
            <person name="Paek J."/>
            <person name="Shin Y."/>
        </authorList>
    </citation>
    <scope>NUCLEOTIDE SEQUENCE [LARGE SCALE GENOMIC DNA]</scope>
    <source>
        <strain evidence="5">KCTC 15426</strain>
    </source>
</reference>
<dbReference type="InterPro" id="IPR001647">
    <property type="entry name" value="HTH_TetR"/>
</dbReference>
<evidence type="ECO:0000313" key="5">
    <source>
        <dbReference type="Proteomes" id="UP000250003"/>
    </source>
</evidence>